<comment type="caution">
    <text evidence="1">The sequence shown here is derived from an EMBL/GenBank/DDBJ whole genome shotgun (WGS) entry which is preliminary data.</text>
</comment>
<dbReference type="RefSeq" id="WP_117720545.1">
    <property type="nucleotide sequence ID" value="NZ_QSTG01000052.1"/>
</dbReference>
<gene>
    <name evidence="1" type="ORF">DXC16_20815</name>
</gene>
<dbReference type="Proteomes" id="UP000261003">
    <property type="component" value="Unassembled WGS sequence"/>
</dbReference>
<proteinExistence type="predicted"/>
<accession>A0A3E4WAL9</accession>
<reference evidence="1 2" key="1">
    <citation type="submission" date="2018-08" db="EMBL/GenBank/DDBJ databases">
        <title>A genome reference for cultivated species of the human gut microbiota.</title>
        <authorList>
            <person name="Zou Y."/>
            <person name="Xue W."/>
            <person name="Luo G."/>
        </authorList>
    </citation>
    <scope>NUCLEOTIDE SEQUENCE [LARGE SCALE GENOMIC DNA]</scope>
    <source>
        <strain evidence="1 2">OM08-13BH</strain>
    </source>
</reference>
<dbReference type="AlphaFoldDB" id="A0A3E4WAL9"/>
<name>A0A3E4WAL9_PHOVU</name>
<evidence type="ECO:0000313" key="2">
    <source>
        <dbReference type="Proteomes" id="UP000261003"/>
    </source>
</evidence>
<dbReference type="EMBL" id="QSTG01000052">
    <property type="protein sequence ID" value="RGM39200.1"/>
    <property type="molecule type" value="Genomic_DNA"/>
</dbReference>
<sequence length="599" mass="70325">MNTTYIKIEKKHNGKIQYLTEVLPQIPTNTILYKKLTGLGATYGELKADRNSIILEPNVPVIKGKCKDPKHSNDNLFGVYENVTVERIVKYLRASKDKHIKLLSTPESFFKIKSAFEELDMDIYSTCYLLFDECHKIVKDVDYREDITLPFDDFFMFDNKGLVSATPLDFTDPRFFKQRFQIMEVQPMFDYAQPINIYHTNNVLQKLKERLDGAANNPIFLFINSTETIYSIMQKLDILEQSTVFCASNSVTSLKDKKFANAYSDWDADKMRRFNFLTSRFFNALDIELDFCPEVFIVTDTTMATQSMVDPFTDTIQIIGRFRNGIASANHITNTDYNFSVRSKAQLQYMIGVFEQVYGMMKTYYDNATTDEARDAYKSILDTHPFKSMLNRNGEKNWFKIDNYITDAIVRGYYKNFDMLTNTYKQCKSFKVSCESRPYPLGDLERLKRENKSASIKAKRKEIVEQLEMLKGDETSMAMEHKRELIRTDAFIVEAYEELGKEKIEELNYSQPKIREAMILKRYNEKRKGSEFVEMVKNRFKAGRSYELSDISKTRDEIYTLMNMPSVKKKPKDFFEEFFKCKDSWKNRQRALFLEYEKV</sequence>
<evidence type="ECO:0000313" key="1">
    <source>
        <dbReference type="EMBL" id="RGM39200.1"/>
    </source>
</evidence>
<protein>
    <submittedName>
        <fullName evidence="1">Uncharacterized protein</fullName>
    </submittedName>
</protein>
<organism evidence="1 2">
    <name type="scientific">Phocaeicola vulgatus</name>
    <name type="common">Bacteroides vulgatus</name>
    <dbReference type="NCBI Taxonomy" id="821"/>
    <lineage>
        <taxon>Bacteria</taxon>
        <taxon>Pseudomonadati</taxon>
        <taxon>Bacteroidota</taxon>
        <taxon>Bacteroidia</taxon>
        <taxon>Bacteroidales</taxon>
        <taxon>Bacteroidaceae</taxon>
        <taxon>Phocaeicola</taxon>
    </lineage>
</organism>